<dbReference type="PANTHER" id="PTHR37944">
    <property type="entry name" value="PORIN B"/>
    <property type="match status" value="1"/>
</dbReference>
<proteinExistence type="inferred from homology"/>
<dbReference type="PANTHER" id="PTHR37944:SF1">
    <property type="entry name" value="PORIN B"/>
    <property type="match status" value="1"/>
</dbReference>
<dbReference type="InterPro" id="IPR007049">
    <property type="entry name" value="Carb-sel_porin_OprB"/>
</dbReference>
<comment type="caution">
    <text evidence="4">The sequence shown here is derived from an EMBL/GenBank/DDBJ whole genome shotgun (WGS) entry which is preliminary data.</text>
</comment>
<keyword evidence="5" id="KW-1185">Reference proteome</keyword>
<evidence type="ECO:0000313" key="5">
    <source>
        <dbReference type="Proteomes" id="UP000295122"/>
    </source>
</evidence>
<dbReference type="GO" id="GO:0016020">
    <property type="term" value="C:membrane"/>
    <property type="evidence" value="ECO:0007669"/>
    <property type="project" value="InterPro"/>
</dbReference>
<sequence length="457" mass="49669">MHWRFVLAGSAALSSFIGGPALAQDASQSGAATDKPPSIQSSLGPFGDPGGWRAAAEARGLTINLSYTNEMLGNLSGGLRRHGVYAGKLEAQLGIDLGTMAGWQGLAFFANAFQIHDTGGLRDRTFGRLVTVSNIEAYPSTRLSEIWLEQKWAGDRFGLRIGQITADGEFFSADYGRIFLSNDWPTITGANLPAGGPAYPISTPGIRFRAQPTDSLTALFAIFNGDPGDQKEVNRDGLRFPLRDPALLMGEVQYRYGQDKESTGLAGTWRLGGYHRLGRFDDLRYDRTGLALLHPTSNGEPRRLRGMSGLYGVVDHQLWRPEGGSHEDGILVYGRLSASPSDRSHIDLWADGGLVFSGLVPRRPHDQFGVSFIYSRIGRALRSADRDAQIHAGAFAPIRSYEATFEATYAAQIAPGWVVQPDIQYVYRPAGGVENPYRPGTLLKGGFIVGLRSTLTY</sequence>
<feature type="chain" id="PRO_5021041819" evidence="2">
    <location>
        <begin position="24"/>
        <end position="457"/>
    </location>
</feature>
<dbReference type="EMBL" id="SNZR01000013">
    <property type="protein sequence ID" value="TDR89585.1"/>
    <property type="molecule type" value="Genomic_DNA"/>
</dbReference>
<evidence type="ECO:0000256" key="1">
    <source>
        <dbReference type="ARBA" id="ARBA00008769"/>
    </source>
</evidence>
<dbReference type="GO" id="GO:0015288">
    <property type="term" value="F:porin activity"/>
    <property type="evidence" value="ECO:0007669"/>
    <property type="project" value="InterPro"/>
</dbReference>
<dbReference type="GO" id="GO:0008643">
    <property type="term" value="P:carbohydrate transport"/>
    <property type="evidence" value="ECO:0007669"/>
    <property type="project" value="InterPro"/>
</dbReference>
<keyword evidence="2" id="KW-0732">Signal</keyword>
<name>A0A4R7BXX4_9HYPH</name>
<evidence type="ECO:0000313" key="4">
    <source>
        <dbReference type="EMBL" id="TDR89585.1"/>
    </source>
</evidence>
<comment type="similarity">
    <text evidence="1 2">Belongs to the OprB family.</text>
</comment>
<dbReference type="InterPro" id="IPR038673">
    <property type="entry name" value="OprB_sf"/>
</dbReference>
<dbReference type="Pfam" id="PF04966">
    <property type="entry name" value="OprB"/>
    <property type="match status" value="1"/>
</dbReference>
<dbReference type="AlphaFoldDB" id="A0A4R7BXX4"/>
<dbReference type="Proteomes" id="UP000295122">
    <property type="component" value="Unassembled WGS sequence"/>
</dbReference>
<evidence type="ECO:0000256" key="3">
    <source>
        <dbReference type="SAM" id="MobiDB-lite"/>
    </source>
</evidence>
<feature type="signal peptide" evidence="2">
    <location>
        <begin position="1"/>
        <end position="23"/>
    </location>
</feature>
<dbReference type="OrthoDB" id="177316at2"/>
<evidence type="ECO:0000256" key="2">
    <source>
        <dbReference type="RuleBase" id="RU363072"/>
    </source>
</evidence>
<gene>
    <name evidence="4" type="ORF">EV668_2417</name>
</gene>
<dbReference type="InterPro" id="IPR052932">
    <property type="entry name" value="OprB_Porin"/>
</dbReference>
<accession>A0A4R7BXX4</accession>
<reference evidence="4 5" key="1">
    <citation type="submission" date="2019-03" db="EMBL/GenBank/DDBJ databases">
        <title>Genomic Encyclopedia of Type Strains, Phase IV (KMG-IV): sequencing the most valuable type-strain genomes for metagenomic binning, comparative biology and taxonomic classification.</title>
        <authorList>
            <person name="Goeker M."/>
        </authorList>
    </citation>
    <scope>NUCLEOTIDE SEQUENCE [LARGE SCALE GENOMIC DNA]</scope>
    <source>
        <strain evidence="4 5">DSM 25903</strain>
    </source>
</reference>
<dbReference type="Gene3D" id="2.40.160.180">
    <property type="entry name" value="Carbohydrate-selective porin OprB"/>
    <property type="match status" value="1"/>
</dbReference>
<feature type="region of interest" description="Disordered" evidence="3">
    <location>
        <begin position="27"/>
        <end position="46"/>
    </location>
</feature>
<organism evidence="4 5">
    <name type="scientific">Enterovirga rhinocerotis</name>
    <dbReference type="NCBI Taxonomy" id="1339210"/>
    <lineage>
        <taxon>Bacteria</taxon>
        <taxon>Pseudomonadati</taxon>
        <taxon>Pseudomonadota</taxon>
        <taxon>Alphaproteobacteria</taxon>
        <taxon>Hyphomicrobiales</taxon>
        <taxon>Methylobacteriaceae</taxon>
        <taxon>Enterovirga</taxon>
    </lineage>
</organism>
<protein>
    <submittedName>
        <fullName evidence="4">OprB family porin</fullName>
    </submittedName>
</protein>